<dbReference type="AlphaFoldDB" id="A0AA51X6N5"/>
<sequence length="83" mass="9233">MRDMMMTSNSHSGKISRQKISGNGTANDRHFLIHLTEQLIAYADSCESGIGYLVGDKRDLVGHKKSALVKENLFPIESNIKLN</sequence>
<organism evidence="2 3">
    <name type="scientific">Pleionea litopenaei</name>
    <dbReference type="NCBI Taxonomy" id="3070815"/>
    <lineage>
        <taxon>Bacteria</taxon>
        <taxon>Pseudomonadati</taxon>
        <taxon>Pseudomonadota</taxon>
        <taxon>Gammaproteobacteria</taxon>
        <taxon>Oceanospirillales</taxon>
        <taxon>Pleioneaceae</taxon>
        <taxon>Pleionea</taxon>
    </lineage>
</organism>
<reference evidence="2 3" key="1">
    <citation type="submission" date="2023-08" db="EMBL/GenBank/DDBJ databases">
        <title>Pleionea litopenaei sp. nov., isolated from stomach of juvenile Litopenaeus vannamei.</title>
        <authorList>
            <person name="Rho A.M."/>
            <person name="Hwang C.Y."/>
        </authorList>
    </citation>
    <scope>NUCLEOTIDE SEQUENCE [LARGE SCALE GENOMIC DNA]</scope>
    <source>
        <strain evidence="2 3">HL-JVS1</strain>
    </source>
</reference>
<dbReference type="Proteomes" id="UP001239782">
    <property type="component" value="Chromosome"/>
</dbReference>
<proteinExistence type="predicted"/>
<keyword evidence="3" id="KW-1185">Reference proteome</keyword>
<accession>A0AA51X6N5</accession>
<evidence type="ECO:0000313" key="3">
    <source>
        <dbReference type="Proteomes" id="UP001239782"/>
    </source>
</evidence>
<evidence type="ECO:0000256" key="1">
    <source>
        <dbReference type="SAM" id="MobiDB-lite"/>
    </source>
</evidence>
<dbReference type="EMBL" id="CP133548">
    <property type="protein sequence ID" value="WMS87039.1"/>
    <property type="molecule type" value="Genomic_DNA"/>
</dbReference>
<dbReference type="RefSeq" id="WP_309202177.1">
    <property type="nucleotide sequence ID" value="NZ_CP133548.1"/>
</dbReference>
<feature type="region of interest" description="Disordered" evidence="1">
    <location>
        <begin position="1"/>
        <end position="24"/>
    </location>
</feature>
<evidence type="ECO:0000313" key="2">
    <source>
        <dbReference type="EMBL" id="WMS87039.1"/>
    </source>
</evidence>
<gene>
    <name evidence="2" type="ORF">Q9312_17635</name>
</gene>
<dbReference type="KEGG" id="plei:Q9312_17635"/>
<name>A0AA51X6N5_9GAMM</name>
<protein>
    <submittedName>
        <fullName evidence="2">Uncharacterized protein</fullName>
    </submittedName>
</protein>